<dbReference type="AlphaFoldDB" id="K1SC21"/>
<feature type="compositionally biased region" description="Low complexity" evidence="1">
    <location>
        <begin position="122"/>
        <end position="136"/>
    </location>
</feature>
<organism evidence="2">
    <name type="scientific">human gut metagenome</name>
    <dbReference type="NCBI Taxonomy" id="408170"/>
    <lineage>
        <taxon>unclassified sequences</taxon>
        <taxon>metagenomes</taxon>
        <taxon>organismal metagenomes</taxon>
    </lineage>
</organism>
<evidence type="ECO:0000313" key="2">
    <source>
        <dbReference type="EMBL" id="EKC58307.1"/>
    </source>
</evidence>
<dbReference type="Pfam" id="PF13584">
    <property type="entry name" value="BatD"/>
    <property type="match status" value="1"/>
</dbReference>
<protein>
    <submittedName>
        <fullName evidence="2">BatD protein</fullName>
    </submittedName>
</protein>
<name>K1SC21_9ZZZZ</name>
<accession>K1SC21</accession>
<reference evidence="2" key="1">
    <citation type="journal article" date="2013" name="Environ. Microbiol.">
        <title>Microbiota from the distal guts of lean and obese adolescents exhibit partial functional redundancy besides clear differences in community structure.</title>
        <authorList>
            <person name="Ferrer M."/>
            <person name="Ruiz A."/>
            <person name="Lanza F."/>
            <person name="Haange S.B."/>
            <person name="Oberbach A."/>
            <person name="Till H."/>
            <person name="Bargiela R."/>
            <person name="Campoy C."/>
            <person name="Segura M.T."/>
            <person name="Richter M."/>
            <person name="von Bergen M."/>
            <person name="Seifert J."/>
            <person name="Suarez A."/>
        </authorList>
    </citation>
    <scope>NUCLEOTIDE SEQUENCE</scope>
</reference>
<dbReference type="InterPro" id="IPR025738">
    <property type="entry name" value="BatD"/>
</dbReference>
<dbReference type="PANTHER" id="PTHR40940">
    <property type="entry name" value="PROTEIN BATD-RELATED"/>
    <property type="match status" value="1"/>
</dbReference>
<feature type="non-terminal residue" evidence="2">
    <location>
        <position position="1"/>
    </location>
</feature>
<dbReference type="EMBL" id="AJWZ01006949">
    <property type="protein sequence ID" value="EKC58307.1"/>
    <property type="molecule type" value="Genomic_DNA"/>
</dbReference>
<gene>
    <name evidence="2" type="ORF">OBE_10077</name>
</gene>
<proteinExistence type="predicted"/>
<feature type="region of interest" description="Disordered" evidence="1">
    <location>
        <begin position="114"/>
        <end position="143"/>
    </location>
</feature>
<sequence>FVIFVGSAARADEVTFSANAPMVVTAGESFRVEFSLNATPDDDSFEAPDFGAFDVLAGPAISQGHSIQIINGAMTKNVNYTITYVLLAQDAGNITIGPASIKVDKKRYKTQPLPIEISDKPSAGSAQASQGNSGSSDKSIEEEAQGQISKDDLLLRVHVSKQSVFKGEPLLATFKLYRRVTIVGYEDIKFPSFNGFWTQDIDVSNAMWQRETLNGKVYESTVVKECLLYPQQAVRS</sequence>
<evidence type="ECO:0000256" key="1">
    <source>
        <dbReference type="SAM" id="MobiDB-lite"/>
    </source>
</evidence>
<comment type="caution">
    <text evidence="2">The sequence shown here is derived from an EMBL/GenBank/DDBJ whole genome shotgun (WGS) entry which is preliminary data.</text>
</comment>
<dbReference type="PANTHER" id="PTHR40940:SF2">
    <property type="entry name" value="BATD"/>
    <property type="match status" value="1"/>
</dbReference>